<reference evidence="1 2" key="1">
    <citation type="submission" date="2020-07" db="EMBL/GenBank/DDBJ databases">
        <title>Huge and variable diversity of episymbiotic CPR bacteria and DPANN archaea in groundwater ecosystems.</title>
        <authorList>
            <person name="He C.Y."/>
            <person name="Keren R."/>
            <person name="Whittaker M."/>
            <person name="Farag I.F."/>
            <person name="Doudna J."/>
            <person name="Cate J.H.D."/>
            <person name="Banfield J.F."/>
        </authorList>
    </citation>
    <scope>NUCLEOTIDE SEQUENCE [LARGE SCALE GENOMIC DNA]</scope>
    <source>
        <strain evidence="1">NC_groundwater_70_Ag_B-0.1um_54_66</strain>
    </source>
</reference>
<dbReference type="Pfam" id="PF07750">
    <property type="entry name" value="GcrA"/>
    <property type="match status" value="1"/>
</dbReference>
<sequence>MSWTDERVTLLKKLWGEGKTAAEIAKALGGVTRNAVIGKAHRLKLSNRISPIQQNERKEERLPEIRRVPKAGKTVPTAKPANTAFKGLKLIELKERMCRWPSGDPKDEDFAFCGCTTVPGLPYCEDHAKMAYQVPSRNRVLKAEDFDDVAASALPEDDLKEVVNA</sequence>
<dbReference type="Gene3D" id="1.10.10.60">
    <property type="entry name" value="Homeodomain-like"/>
    <property type="match status" value="1"/>
</dbReference>
<name>A0A7T5R329_9BACT</name>
<evidence type="ECO:0000313" key="2">
    <source>
        <dbReference type="Proteomes" id="UP000595362"/>
    </source>
</evidence>
<dbReference type="Proteomes" id="UP000595362">
    <property type="component" value="Chromosome"/>
</dbReference>
<organism evidence="1 2">
    <name type="scientific">Micavibrio aeruginosavorus</name>
    <dbReference type="NCBI Taxonomy" id="349221"/>
    <lineage>
        <taxon>Bacteria</taxon>
        <taxon>Pseudomonadati</taxon>
        <taxon>Bdellovibrionota</taxon>
        <taxon>Bdellovibrionia</taxon>
        <taxon>Bdellovibrionales</taxon>
        <taxon>Pseudobdellovibrionaceae</taxon>
        <taxon>Micavibrio</taxon>
    </lineage>
</organism>
<dbReference type="EMBL" id="CP066681">
    <property type="protein sequence ID" value="QQG36599.1"/>
    <property type="molecule type" value="Genomic_DNA"/>
</dbReference>
<proteinExistence type="predicted"/>
<accession>A0A7T5R329</accession>
<protein>
    <submittedName>
        <fullName evidence="1">GcrA cell cycle regulator family protein</fullName>
    </submittedName>
</protein>
<dbReference type="AlphaFoldDB" id="A0A7T5R329"/>
<dbReference type="InterPro" id="IPR011681">
    <property type="entry name" value="GcrA"/>
</dbReference>
<gene>
    <name evidence="1" type="ORF">HYS17_02105</name>
</gene>
<evidence type="ECO:0000313" key="1">
    <source>
        <dbReference type="EMBL" id="QQG36599.1"/>
    </source>
</evidence>